<protein>
    <recommendedName>
        <fullName evidence="3 5">glucose-6-phosphate 1-epimerase</fullName>
        <ecNumber evidence="3 5">5.1.3.15</ecNumber>
    </recommendedName>
</protein>
<keyword evidence="9" id="KW-1185">Reference proteome</keyword>
<feature type="binding site" evidence="7">
    <location>
        <position position="80"/>
    </location>
    <ligand>
        <name>substrate</name>
    </ligand>
</feature>
<evidence type="ECO:0000256" key="1">
    <source>
        <dbReference type="ARBA" id="ARBA00001096"/>
    </source>
</evidence>
<feature type="binding site" evidence="7">
    <location>
        <position position="85"/>
    </location>
    <ligand>
        <name>substrate</name>
    </ligand>
</feature>
<dbReference type="Proteomes" id="UP001438707">
    <property type="component" value="Unassembled WGS sequence"/>
</dbReference>
<dbReference type="InterPro" id="IPR025532">
    <property type="entry name" value="G6P_1-epimerase"/>
</dbReference>
<dbReference type="InterPro" id="IPR014718">
    <property type="entry name" value="GH-type_carb-bd"/>
</dbReference>
<reference evidence="8 9" key="1">
    <citation type="journal article" date="2024" name="Nat. Commun.">
        <title>Phylogenomics reveals the evolutionary origins of lichenization in chlorophyte algae.</title>
        <authorList>
            <person name="Puginier C."/>
            <person name="Libourel C."/>
            <person name="Otte J."/>
            <person name="Skaloud P."/>
            <person name="Haon M."/>
            <person name="Grisel S."/>
            <person name="Petersen M."/>
            <person name="Berrin J.G."/>
            <person name="Delaux P.M."/>
            <person name="Dal Grande F."/>
            <person name="Keller J."/>
        </authorList>
    </citation>
    <scope>NUCLEOTIDE SEQUENCE [LARGE SCALE GENOMIC DNA]</scope>
    <source>
        <strain evidence="8 9">SAG 2145</strain>
    </source>
</reference>
<dbReference type="PIRSF" id="PIRSF016020">
    <property type="entry name" value="PHexose_mutarotase"/>
    <property type="match status" value="1"/>
</dbReference>
<evidence type="ECO:0000256" key="3">
    <source>
        <dbReference type="ARBA" id="ARBA00012083"/>
    </source>
</evidence>
<accession>A0AAW1REH2</accession>
<dbReference type="PANTHER" id="PTHR11122:SF13">
    <property type="entry name" value="GLUCOSE-6-PHOSPHATE 1-EPIMERASE"/>
    <property type="match status" value="1"/>
</dbReference>
<dbReference type="GO" id="GO:0005737">
    <property type="term" value="C:cytoplasm"/>
    <property type="evidence" value="ECO:0007669"/>
    <property type="project" value="TreeGrafter"/>
</dbReference>
<comment type="caution">
    <text evidence="8">The sequence shown here is derived from an EMBL/GenBank/DDBJ whole genome shotgun (WGS) entry which is preliminary data.</text>
</comment>
<dbReference type="EMBL" id="JALJOS010000012">
    <property type="protein sequence ID" value="KAK9832149.1"/>
    <property type="molecule type" value="Genomic_DNA"/>
</dbReference>
<feature type="active site" evidence="6">
    <location>
        <position position="256"/>
    </location>
</feature>
<dbReference type="GO" id="GO:0047938">
    <property type="term" value="F:glucose-6-phosphate 1-epimerase activity"/>
    <property type="evidence" value="ECO:0007669"/>
    <property type="project" value="UniProtKB-UniRule"/>
</dbReference>
<dbReference type="InterPro" id="IPR011013">
    <property type="entry name" value="Gal_mutarotase_sf_dom"/>
</dbReference>
<dbReference type="EC" id="5.1.3.15" evidence="3 5"/>
<dbReference type="GO" id="GO:0005975">
    <property type="term" value="P:carbohydrate metabolic process"/>
    <property type="evidence" value="ECO:0007669"/>
    <property type="project" value="InterPro"/>
</dbReference>
<feature type="active site" evidence="6">
    <location>
        <position position="151"/>
    </location>
</feature>
<comment type="catalytic activity">
    <reaction evidence="1">
        <text>alpha-D-glucose 6-phosphate = beta-D-glucose 6-phosphate</text>
        <dbReference type="Rhea" id="RHEA:16249"/>
        <dbReference type="ChEBI" id="CHEBI:58225"/>
        <dbReference type="ChEBI" id="CHEBI:58247"/>
        <dbReference type="EC" id="5.1.3.15"/>
    </reaction>
</comment>
<dbReference type="Gene3D" id="2.70.98.10">
    <property type="match status" value="1"/>
</dbReference>
<dbReference type="Pfam" id="PF01263">
    <property type="entry name" value="Aldose_epim"/>
    <property type="match status" value="1"/>
</dbReference>
<dbReference type="AlphaFoldDB" id="A0AAW1REH2"/>
<proteinExistence type="inferred from homology"/>
<evidence type="ECO:0000256" key="5">
    <source>
        <dbReference type="PIRNR" id="PIRNR016020"/>
    </source>
</evidence>
<name>A0AAW1REH2_9CHLO</name>
<evidence type="ECO:0000256" key="2">
    <source>
        <dbReference type="ARBA" id="ARBA00005866"/>
    </source>
</evidence>
<evidence type="ECO:0000313" key="8">
    <source>
        <dbReference type="EMBL" id="KAK9832149.1"/>
    </source>
</evidence>
<feature type="binding site" evidence="7">
    <location>
        <position position="62"/>
    </location>
    <ligand>
        <name>substrate</name>
    </ligand>
</feature>
<dbReference type="SUPFAM" id="SSF74650">
    <property type="entry name" value="Galactose mutarotase-like"/>
    <property type="match status" value="1"/>
</dbReference>
<comment type="similarity">
    <text evidence="2 5">Belongs to the glucose-6-phosphate 1-epimerase family.</text>
</comment>
<evidence type="ECO:0000256" key="7">
    <source>
        <dbReference type="PIRSR" id="PIRSR016020-2"/>
    </source>
</evidence>
<dbReference type="InterPro" id="IPR008183">
    <property type="entry name" value="Aldose_1/G6P_1-epimerase"/>
</dbReference>
<dbReference type="GO" id="GO:0030246">
    <property type="term" value="F:carbohydrate binding"/>
    <property type="evidence" value="ECO:0007669"/>
    <property type="project" value="UniProtKB-UniRule"/>
</dbReference>
<sequence>MASPKTVEGPEGQQKVVLTSSSGASAEVFLHGAHVTSWKSNKGEELLFMSNKAIYAPPKAIRGGIPICFPQFGVLGPLGQHGFARNSMFEIVEGSGESVTLSFRPSAEQQKQFPHQFHLLITVQIGSDRLTQTLQVQNEGSEPMPFTTAFHTYFLVSDVDNAHADLGTSGLTYQDNTKGRAESKLSGSSVKFQQEFDAIFVGAPDTIKVVDEKAGRTISVRKEGLPDAVLWNPWADKANGMADMGHDQYRNFLCVEPAVAASGPIQLESGKSWSGTQILSLDS</sequence>
<evidence type="ECO:0000313" key="9">
    <source>
        <dbReference type="Proteomes" id="UP001438707"/>
    </source>
</evidence>
<organism evidence="8 9">
    <name type="scientific">Apatococcus lobatus</name>
    <dbReference type="NCBI Taxonomy" id="904363"/>
    <lineage>
        <taxon>Eukaryota</taxon>
        <taxon>Viridiplantae</taxon>
        <taxon>Chlorophyta</taxon>
        <taxon>core chlorophytes</taxon>
        <taxon>Trebouxiophyceae</taxon>
        <taxon>Chlorellales</taxon>
        <taxon>Chlorellaceae</taxon>
        <taxon>Apatococcus</taxon>
    </lineage>
</organism>
<evidence type="ECO:0000256" key="4">
    <source>
        <dbReference type="ARBA" id="ARBA00023235"/>
    </source>
</evidence>
<evidence type="ECO:0000256" key="6">
    <source>
        <dbReference type="PIRSR" id="PIRSR016020-1"/>
    </source>
</evidence>
<keyword evidence="4 5" id="KW-0413">Isomerase</keyword>
<gene>
    <name evidence="8" type="ORF">WJX74_000750</name>
</gene>
<dbReference type="PANTHER" id="PTHR11122">
    <property type="entry name" value="APOSPORY-ASSOCIATED PROTEIN C-RELATED"/>
    <property type="match status" value="1"/>
</dbReference>
<dbReference type="CDD" id="cd09020">
    <property type="entry name" value="D-hex-6-P-epi_like"/>
    <property type="match status" value="1"/>
</dbReference>